<dbReference type="Proteomes" id="UP000694892">
    <property type="component" value="Chromosome 5S"/>
</dbReference>
<dbReference type="EMBL" id="CM004475">
    <property type="protein sequence ID" value="OCT78206.1"/>
    <property type="molecule type" value="Genomic_DNA"/>
</dbReference>
<protein>
    <submittedName>
        <fullName evidence="1">Uncharacterized protein</fullName>
    </submittedName>
</protein>
<sequence>MAPSSHPATELHPSGSHVIALAHLILSLMLYKRQQQQPGKLYRKAAAACASCTIHVTDTDLPRPNEDQSKGRYSNTFSVFPGSVPDTSLALILMGYFVAGECMATVSISNHLPERERRREYLLTLSLLGRAFH</sequence>
<dbReference type="AlphaFoldDB" id="A0A974CTP2"/>
<proteinExistence type="predicted"/>
<evidence type="ECO:0000313" key="2">
    <source>
        <dbReference type="Proteomes" id="UP000694892"/>
    </source>
</evidence>
<name>A0A974CTP2_XENLA</name>
<organism evidence="1 2">
    <name type="scientific">Xenopus laevis</name>
    <name type="common">African clawed frog</name>
    <dbReference type="NCBI Taxonomy" id="8355"/>
    <lineage>
        <taxon>Eukaryota</taxon>
        <taxon>Metazoa</taxon>
        <taxon>Chordata</taxon>
        <taxon>Craniata</taxon>
        <taxon>Vertebrata</taxon>
        <taxon>Euteleostomi</taxon>
        <taxon>Amphibia</taxon>
        <taxon>Batrachia</taxon>
        <taxon>Anura</taxon>
        <taxon>Pipoidea</taxon>
        <taxon>Pipidae</taxon>
        <taxon>Xenopodinae</taxon>
        <taxon>Xenopus</taxon>
        <taxon>Xenopus</taxon>
    </lineage>
</organism>
<gene>
    <name evidence="1" type="ORF">XELAEV_18029313mg</name>
</gene>
<evidence type="ECO:0000313" key="1">
    <source>
        <dbReference type="EMBL" id="OCT78206.1"/>
    </source>
</evidence>
<accession>A0A974CTP2</accession>
<reference evidence="2" key="1">
    <citation type="journal article" date="2016" name="Nature">
        <title>Genome evolution in the allotetraploid frog Xenopus laevis.</title>
        <authorList>
            <person name="Session A.M."/>
            <person name="Uno Y."/>
            <person name="Kwon T."/>
            <person name="Chapman J.A."/>
            <person name="Toyoda A."/>
            <person name="Takahashi S."/>
            <person name="Fukui A."/>
            <person name="Hikosaka A."/>
            <person name="Suzuki A."/>
            <person name="Kondo M."/>
            <person name="van Heeringen S.J."/>
            <person name="Quigley I."/>
            <person name="Heinz S."/>
            <person name="Ogino H."/>
            <person name="Ochi H."/>
            <person name="Hellsten U."/>
            <person name="Lyons J.B."/>
            <person name="Simakov O."/>
            <person name="Putnam N."/>
            <person name="Stites J."/>
            <person name="Kuroki Y."/>
            <person name="Tanaka T."/>
            <person name="Michiue T."/>
            <person name="Watanabe M."/>
            <person name="Bogdanovic O."/>
            <person name="Lister R."/>
            <person name="Georgiou G."/>
            <person name="Paranjpe S.S."/>
            <person name="van Kruijsbergen I."/>
            <person name="Shu S."/>
            <person name="Carlson J."/>
            <person name="Kinoshita T."/>
            <person name="Ohta Y."/>
            <person name="Mawaribuchi S."/>
            <person name="Jenkins J."/>
            <person name="Grimwood J."/>
            <person name="Schmutz J."/>
            <person name="Mitros T."/>
            <person name="Mozaffari S.V."/>
            <person name="Suzuki Y."/>
            <person name="Haramoto Y."/>
            <person name="Yamamoto T.S."/>
            <person name="Takagi C."/>
            <person name="Heald R."/>
            <person name="Miller K."/>
            <person name="Haudenschild C."/>
            <person name="Kitzman J."/>
            <person name="Nakayama T."/>
            <person name="Izutsu Y."/>
            <person name="Robert J."/>
            <person name="Fortriede J."/>
            <person name="Burns K."/>
            <person name="Lotay V."/>
            <person name="Karimi K."/>
            <person name="Yasuoka Y."/>
            <person name="Dichmann D.S."/>
            <person name="Flajnik M.F."/>
            <person name="Houston D.W."/>
            <person name="Shendure J."/>
            <person name="DuPasquier L."/>
            <person name="Vize P.D."/>
            <person name="Zorn A.M."/>
            <person name="Ito M."/>
            <person name="Marcotte E.M."/>
            <person name="Wallingford J.B."/>
            <person name="Ito Y."/>
            <person name="Asashima M."/>
            <person name="Ueno N."/>
            <person name="Matsuda Y."/>
            <person name="Veenstra G.J."/>
            <person name="Fujiyama A."/>
            <person name="Harland R.M."/>
            <person name="Taira M."/>
            <person name="Rokhsar D.S."/>
        </authorList>
    </citation>
    <scope>NUCLEOTIDE SEQUENCE [LARGE SCALE GENOMIC DNA]</scope>
    <source>
        <strain evidence="2">J</strain>
    </source>
</reference>